<evidence type="ECO:0000313" key="15">
    <source>
        <dbReference type="Proteomes" id="UP000825935"/>
    </source>
</evidence>
<keyword evidence="3 12" id="KW-0853">WD repeat</keyword>
<keyword evidence="2" id="KW-0963">Cytoplasm</keyword>
<evidence type="ECO:0000313" key="14">
    <source>
        <dbReference type="EMBL" id="KAH7446709.1"/>
    </source>
</evidence>
<dbReference type="SMART" id="SM00320">
    <property type="entry name" value="WD40"/>
    <property type="match status" value="5"/>
</dbReference>
<evidence type="ECO:0000256" key="5">
    <source>
        <dbReference type="ARBA" id="ARBA00022846"/>
    </source>
</evidence>
<dbReference type="GO" id="GO:0003341">
    <property type="term" value="P:cilium movement"/>
    <property type="evidence" value="ECO:0007669"/>
    <property type="project" value="TreeGrafter"/>
</dbReference>
<keyword evidence="4" id="KW-0677">Repeat</keyword>
<dbReference type="EMBL" id="CM035406">
    <property type="protein sequence ID" value="KAH7446709.1"/>
    <property type="molecule type" value="Genomic_DNA"/>
</dbReference>
<evidence type="ECO:0000256" key="13">
    <source>
        <dbReference type="SAM" id="MobiDB-lite"/>
    </source>
</evidence>
<keyword evidence="8" id="KW-0966">Cell projection</keyword>
<evidence type="ECO:0000256" key="1">
    <source>
        <dbReference type="ARBA" id="ARBA00004611"/>
    </source>
</evidence>
<dbReference type="Proteomes" id="UP000825935">
    <property type="component" value="Chromosome 1"/>
</dbReference>
<sequence>MVEDRAGRSMPPWMTDSKPTMKPSILGLPLPLGVHASMTGNPFNLAKARADAAAASMGSRASSYRSRRQSVGSQMSHLSYSSKRSLRSMKSGRFGRAGKSFKMVEAAEPDIIQVFDEHGNDVTPKPLTTLRATSLHERLLQINTDRFSPESERPSIYSRYSMASSVASFTPDTLDNDGADREEGDPSMMRWSSVAIIPKDTAHSAENQRRIQLIYSSIISPRLDQDFERPISVIITESETFEILSLKGHILNNTYENVKDVLDRNARYKKLLQLKVGSANYSDSSAQTLFSLHKSKEVQVTAKHTETEACQANSWDISDTYARKQQAGKKELPDPENRDSIVQRGSAIDVSEDARISTLLVSAGYLEPSTSTTAVPSTLGPRITAGSVAGSRRGTLLGSAASLRKTLYGAFAGSRRGSTVGSVLASKRGSISGSRAGSRRGSNAGSLAPSRKGSMMGNISFSRRASKAGVMMDDPLLSRGSLMEKSSGVGDEGTDALLMAEDTACEKKDLDLNKVFGLLKALEVAERALVQNTMHDKLLFYRDFKPRDPEINGSVQVTLSAPQNEKPADEKETVLKRSPIAKVGPVKQVEWLWDFSCDLTEGRNISCLAWNRASKDLLTIGYGQFEFGSQKDGLIAFWSLKNACYPHATLTAPSGVTALDFSTSNPNLLAVGFYSGNIAIYDVRSPQDPMPIVQSGLSTGKHTDPVWKVQWIDSNSEHGESLVSISTDGNVTQWFLKKELEYVNLMTLKRVASNSRGAPLQPFISRRAAGMCFDFSPRDSSIYLVGTEEGRIHKCSRSYNEQYLQTYVGHTGPVFQVRWSPFIPSLFLSCSSDWTVCLWQEDKETALLVFQSATQSLQDLRWSFTNACVFGTVSDDGHLEIWDLSFSAVRPAIVYEEKRRLSCVLFCQTSPIVVSAGSNGAASIFRMVGFDCEINEADEVQKLRKALASNVNTLSD</sequence>
<dbReference type="FunFam" id="2.130.10.10:FF:001248">
    <property type="entry name" value="WD repeat domain 78"/>
    <property type="match status" value="1"/>
</dbReference>
<comment type="caution">
    <text evidence="14">The sequence shown here is derived from an EMBL/GenBank/DDBJ whole genome shotgun (WGS) entry which is preliminary data.</text>
</comment>
<feature type="region of interest" description="Disordered" evidence="13">
    <location>
        <begin position="1"/>
        <end position="20"/>
    </location>
</feature>
<evidence type="ECO:0000256" key="2">
    <source>
        <dbReference type="ARBA" id="ARBA00022490"/>
    </source>
</evidence>
<proteinExistence type="predicted"/>
<evidence type="ECO:0000256" key="12">
    <source>
        <dbReference type="PROSITE-ProRule" id="PRU00221"/>
    </source>
</evidence>
<dbReference type="AlphaFoldDB" id="A0A8T2VQJ6"/>
<keyword evidence="15" id="KW-1185">Reference proteome</keyword>
<name>A0A8T2VQJ6_CERRI</name>
<feature type="region of interest" description="Disordered" evidence="13">
    <location>
        <begin position="58"/>
        <end position="92"/>
    </location>
</feature>
<dbReference type="SUPFAM" id="SSF50978">
    <property type="entry name" value="WD40 repeat-like"/>
    <property type="match status" value="1"/>
</dbReference>
<dbReference type="EMBL" id="CM035406">
    <property type="protein sequence ID" value="KAH7446710.1"/>
    <property type="molecule type" value="Genomic_DNA"/>
</dbReference>
<dbReference type="GO" id="GO:0005858">
    <property type="term" value="C:axonemal dynein complex"/>
    <property type="evidence" value="ECO:0007669"/>
    <property type="project" value="TreeGrafter"/>
</dbReference>
<dbReference type="InterPro" id="IPR036322">
    <property type="entry name" value="WD40_repeat_dom_sf"/>
</dbReference>
<feature type="region of interest" description="Disordered" evidence="13">
    <location>
        <begin position="422"/>
        <end position="453"/>
    </location>
</feature>
<keyword evidence="6" id="KW-0969">Cilium</keyword>
<gene>
    <name evidence="14" type="ORF">KP509_01G070000</name>
</gene>
<dbReference type="InterPro" id="IPR050687">
    <property type="entry name" value="Dynein_IC"/>
</dbReference>
<keyword evidence="5" id="KW-0282">Flagellum</keyword>
<accession>A0A8T2VQJ6</accession>
<keyword evidence="7" id="KW-0206">Cytoskeleton</keyword>
<protein>
    <recommendedName>
        <fullName evidence="10">Dynein axonemal intermediate chain 4</fullName>
    </recommendedName>
    <alternativeName>
        <fullName evidence="11">WD repeat-containing protein 78</fullName>
    </alternativeName>
</protein>
<dbReference type="PANTHER" id="PTHR12442:SF12">
    <property type="entry name" value="DYNEIN AXONEMAL INTERMEDIATE CHAIN 4"/>
    <property type="match status" value="1"/>
</dbReference>
<feature type="compositionally biased region" description="Low complexity" evidence="13">
    <location>
        <begin position="425"/>
        <end position="448"/>
    </location>
</feature>
<dbReference type="InterPro" id="IPR001680">
    <property type="entry name" value="WD40_rpt"/>
</dbReference>
<evidence type="ECO:0000256" key="10">
    <source>
        <dbReference type="ARBA" id="ARBA00040002"/>
    </source>
</evidence>
<reference evidence="14" key="1">
    <citation type="submission" date="2021-08" db="EMBL/GenBank/DDBJ databases">
        <title>WGS assembly of Ceratopteris richardii.</title>
        <authorList>
            <person name="Marchant D.B."/>
            <person name="Chen G."/>
            <person name="Jenkins J."/>
            <person name="Shu S."/>
            <person name="Leebens-Mack J."/>
            <person name="Grimwood J."/>
            <person name="Schmutz J."/>
            <person name="Soltis P."/>
            <person name="Soltis D."/>
            <person name="Chen Z.-H."/>
        </authorList>
    </citation>
    <scope>NUCLEOTIDE SEQUENCE</scope>
    <source>
        <strain evidence="14">Whitten #5841</strain>
        <tissue evidence="14">Leaf</tissue>
    </source>
</reference>
<dbReference type="PANTHER" id="PTHR12442">
    <property type="entry name" value="DYNEIN INTERMEDIATE CHAIN"/>
    <property type="match status" value="1"/>
</dbReference>
<feature type="repeat" description="WD" evidence="12">
    <location>
        <begin position="807"/>
        <end position="849"/>
    </location>
</feature>
<evidence type="ECO:0000256" key="11">
    <source>
        <dbReference type="ARBA" id="ARBA00041557"/>
    </source>
</evidence>
<dbReference type="Pfam" id="PF00400">
    <property type="entry name" value="WD40"/>
    <property type="match status" value="1"/>
</dbReference>
<evidence type="ECO:0000256" key="4">
    <source>
        <dbReference type="ARBA" id="ARBA00022737"/>
    </source>
</evidence>
<evidence type="ECO:0000256" key="8">
    <source>
        <dbReference type="ARBA" id="ARBA00023273"/>
    </source>
</evidence>
<evidence type="ECO:0000256" key="6">
    <source>
        <dbReference type="ARBA" id="ARBA00023069"/>
    </source>
</evidence>
<organism evidence="14 15">
    <name type="scientific">Ceratopteris richardii</name>
    <name type="common">Triangle waterfern</name>
    <dbReference type="NCBI Taxonomy" id="49495"/>
    <lineage>
        <taxon>Eukaryota</taxon>
        <taxon>Viridiplantae</taxon>
        <taxon>Streptophyta</taxon>
        <taxon>Embryophyta</taxon>
        <taxon>Tracheophyta</taxon>
        <taxon>Polypodiopsida</taxon>
        <taxon>Polypodiidae</taxon>
        <taxon>Polypodiales</taxon>
        <taxon>Pteridineae</taxon>
        <taxon>Pteridaceae</taxon>
        <taxon>Parkerioideae</taxon>
        <taxon>Ceratopteris</taxon>
    </lineage>
</organism>
<dbReference type="GO" id="GO:0045504">
    <property type="term" value="F:dynein heavy chain binding"/>
    <property type="evidence" value="ECO:0007669"/>
    <property type="project" value="TreeGrafter"/>
</dbReference>
<comment type="subcellular location">
    <subcellularLocation>
        <location evidence="1">Cytoplasm</location>
        <location evidence="1">Cytoskeleton</location>
        <location evidence="1">Flagellum axoneme</location>
    </subcellularLocation>
    <subcellularLocation>
        <location evidence="9">Dynein axonemal particle</location>
    </subcellularLocation>
</comment>
<dbReference type="OMA" id="SEGHIMF"/>
<dbReference type="OrthoDB" id="24670at2759"/>
<dbReference type="GO" id="GO:0045503">
    <property type="term" value="F:dynein light chain binding"/>
    <property type="evidence" value="ECO:0007669"/>
    <property type="project" value="TreeGrafter"/>
</dbReference>
<evidence type="ECO:0000256" key="9">
    <source>
        <dbReference type="ARBA" id="ARBA00024190"/>
    </source>
</evidence>
<feature type="compositionally biased region" description="Polar residues" evidence="13">
    <location>
        <begin position="71"/>
        <end position="83"/>
    </location>
</feature>
<dbReference type="PROSITE" id="PS50082">
    <property type="entry name" value="WD_REPEATS_2"/>
    <property type="match status" value="1"/>
</dbReference>
<evidence type="ECO:0000256" key="7">
    <source>
        <dbReference type="ARBA" id="ARBA00023212"/>
    </source>
</evidence>
<evidence type="ECO:0000256" key="3">
    <source>
        <dbReference type="ARBA" id="ARBA00022574"/>
    </source>
</evidence>
<dbReference type="InterPro" id="IPR015943">
    <property type="entry name" value="WD40/YVTN_repeat-like_dom_sf"/>
</dbReference>
<dbReference type="GO" id="GO:0120293">
    <property type="term" value="C:dynein axonemal particle"/>
    <property type="evidence" value="ECO:0007669"/>
    <property type="project" value="UniProtKB-SubCell"/>
</dbReference>
<dbReference type="Gene3D" id="2.130.10.10">
    <property type="entry name" value="YVTN repeat-like/Quinoprotein amine dehydrogenase"/>
    <property type="match status" value="2"/>
</dbReference>